<keyword evidence="2" id="KW-0560">Oxidoreductase</keyword>
<dbReference type="Pfam" id="PF13561">
    <property type="entry name" value="adh_short_C2"/>
    <property type="match status" value="1"/>
</dbReference>
<dbReference type="AlphaFoldDB" id="A0A917W5P3"/>
<dbReference type="Gene3D" id="3.40.50.720">
    <property type="entry name" value="NAD(P)-binding Rossmann-like Domain"/>
    <property type="match status" value="1"/>
</dbReference>
<evidence type="ECO:0000256" key="1">
    <source>
        <dbReference type="ARBA" id="ARBA00006484"/>
    </source>
</evidence>
<comment type="caution">
    <text evidence="3">The sequence shown here is derived from an EMBL/GenBank/DDBJ whole genome shotgun (WGS) entry which is preliminary data.</text>
</comment>
<evidence type="ECO:0000313" key="3">
    <source>
        <dbReference type="EMBL" id="GGL66103.1"/>
    </source>
</evidence>
<comment type="similarity">
    <text evidence="1">Belongs to the short-chain dehydrogenases/reductases (SDR) family.</text>
</comment>
<keyword evidence="4" id="KW-1185">Reference proteome</keyword>
<evidence type="ECO:0000313" key="4">
    <source>
        <dbReference type="Proteomes" id="UP000613840"/>
    </source>
</evidence>
<dbReference type="InterPro" id="IPR036291">
    <property type="entry name" value="NAD(P)-bd_dom_sf"/>
</dbReference>
<dbReference type="Proteomes" id="UP000613840">
    <property type="component" value="Unassembled WGS sequence"/>
</dbReference>
<dbReference type="InterPro" id="IPR002347">
    <property type="entry name" value="SDR_fam"/>
</dbReference>
<dbReference type="EMBL" id="BMMZ01000006">
    <property type="protein sequence ID" value="GGL66103.1"/>
    <property type="molecule type" value="Genomic_DNA"/>
</dbReference>
<gene>
    <name evidence="3" type="ORF">GCM10011575_25720</name>
</gene>
<dbReference type="PANTHER" id="PTHR48107:SF7">
    <property type="entry name" value="RE15974P"/>
    <property type="match status" value="1"/>
</dbReference>
<dbReference type="SUPFAM" id="SSF51735">
    <property type="entry name" value="NAD(P)-binding Rossmann-fold domains"/>
    <property type="match status" value="1"/>
</dbReference>
<proteinExistence type="inferred from homology"/>
<organism evidence="3 4">
    <name type="scientific">Microlunatus endophyticus</name>
    <dbReference type="NCBI Taxonomy" id="1716077"/>
    <lineage>
        <taxon>Bacteria</taxon>
        <taxon>Bacillati</taxon>
        <taxon>Actinomycetota</taxon>
        <taxon>Actinomycetes</taxon>
        <taxon>Propionibacteriales</taxon>
        <taxon>Propionibacteriaceae</taxon>
        <taxon>Microlunatus</taxon>
    </lineage>
</organism>
<sequence>MGRARSIGTGIARRLAPTHDLVLVHSSAYDNRVHGESGQTDAIRAELESAGSAVTLVEADLAEPDSIDDVLAALRRPASVLVLSHTESVDSSIMDTTIESFDRHYAVNVRANWLLIKGFAQQAPGWGRIIALTSDHYVHNLPYGVTKGALDRLVLACTRELADRNITANVLNPGPVDTGWMTDEVRAAGLAQQPSHRFGTPDDIGAVVAFLVGDEGSWINGQLIKADGGFSA</sequence>
<accession>A0A917W5P3</accession>
<dbReference type="PANTHER" id="PTHR48107">
    <property type="entry name" value="NADPH-DEPENDENT ALDEHYDE REDUCTASE-LIKE PROTEIN, CHLOROPLASTIC-RELATED"/>
    <property type="match status" value="1"/>
</dbReference>
<dbReference type="PRINTS" id="PR00081">
    <property type="entry name" value="GDHRDH"/>
</dbReference>
<dbReference type="GO" id="GO:0016614">
    <property type="term" value="F:oxidoreductase activity, acting on CH-OH group of donors"/>
    <property type="evidence" value="ECO:0007669"/>
    <property type="project" value="UniProtKB-ARBA"/>
</dbReference>
<protein>
    <submittedName>
        <fullName evidence="3">Short-chain dehydrogenase</fullName>
    </submittedName>
</protein>
<evidence type="ECO:0000256" key="2">
    <source>
        <dbReference type="ARBA" id="ARBA00023002"/>
    </source>
</evidence>
<reference evidence="3" key="1">
    <citation type="journal article" date="2014" name="Int. J. Syst. Evol. Microbiol.">
        <title>Complete genome sequence of Corynebacterium casei LMG S-19264T (=DSM 44701T), isolated from a smear-ripened cheese.</title>
        <authorList>
            <consortium name="US DOE Joint Genome Institute (JGI-PGF)"/>
            <person name="Walter F."/>
            <person name="Albersmeier A."/>
            <person name="Kalinowski J."/>
            <person name="Ruckert C."/>
        </authorList>
    </citation>
    <scope>NUCLEOTIDE SEQUENCE</scope>
    <source>
        <strain evidence="3">CGMCC 4.7306</strain>
    </source>
</reference>
<name>A0A917W5P3_9ACTN</name>
<reference evidence="3" key="2">
    <citation type="submission" date="2020-09" db="EMBL/GenBank/DDBJ databases">
        <authorList>
            <person name="Sun Q."/>
            <person name="Zhou Y."/>
        </authorList>
    </citation>
    <scope>NUCLEOTIDE SEQUENCE</scope>
    <source>
        <strain evidence="3">CGMCC 4.7306</strain>
    </source>
</reference>